<dbReference type="GO" id="GO:0004620">
    <property type="term" value="F:phospholipase activity"/>
    <property type="evidence" value="ECO:0007669"/>
    <property type="project" value="TreeGrafter"/>
</dbReference>
<dbReference type="GO" id="GO:0006660">
    <property type="term" value="P:phosphatidylserine catabolic process"/>
    <property type="evidence" value="ECO:0007669"/>
    <property type="project" value="TreeGrafter"/>
</dbReference>
<dbReference type="WBParaSite" id="Pan_g19140.t1">
    <property type="protein sequence ID" value="Pan_g19140.t1"/>
    <property type="gene ID" value="Pan_g19140"/>
</dbReference>
<organism evidence="3 4">
    <name type="scientific">Panagrellus redivivus</name>
    <name type="common">Microworm</name>
    <dbReference type="NCBI Taxonomy" id="6233"/>
    <lineage>
        <taxon>Eukaryota</taxon>
        <taxon>Metazoa</taxon>
        <taxon>Ecdysozoa</taxon>
        <taxon>Nematoda</taxon>
        <taxon>Chromadorea</taxon>
        <taxon>Rhabditida</taxon>
        <taxon>Tylenchina</taxon>
        <taxon>Panagrolaimomorpha</taxon>
        <taxon>Panagrolaimoidea</taxon>
        <taxon>Panagrolaimidae</taxon>
        <taxon>Panagrellus</taxon>
    </lineage>
</organism>
<name>A0A7E4ZUY8_PANRE</name>
<evidence type="ECO:0000259" key="1">
    <source>
        <dbReference type="Pfam" id="PF00561"/>
    </source>
</evidence>
<sequence length="498" mass="56476">MPSVPTFLRKAMLYLRGPEIYANLTGGPKYECNLIETIGNLSFNLLRAIARIAYCAWPFTAYYLYHKTGRCTDFSVFIFYFQIYSISILTRLFGRLLDKDYATLVDLLVSVYENPNDDKAKDRVLRTYDIELLVPLYKKVAPSEGLYYPDLPAKWSWFSPVSWISYVAIHAFGRRMIFPGSTLLLNQLVHKTLVDNRYKLINEDNARRIPVRSADGFTIDAIYIKNDGPKTVFVCDGNAGFYEGALWRNFQLHGNSIIAWNAPGFGASTGKPHSNVEMFNAADAVMKYAMTELNIPPKDIVIYGWSIGGLTASWLAANYDVHAVLLDATFDSILPLAHKTMPEFAADIVTYAIGSYFHMPVAEMVARYKGRVAIFRRVYDEIIVTSNDGTDQGRLKSNRANFLLETFLKKRYPFVKWTPEDVEYLHRVLAQPSLDSNLVGGPPFSMLTQERCATVAGEARKTMIRRLIHAYFFDVTLGHNAALPYHLCVVPEQYNAPN</sequence>
<proteinExistence type="predicted"/>
<dbReference type="GO" id="GO:0052651">
    <property type="term" value="P:monoacylglycerol catabolic process"/>
    <property type="evidence" value="ECO:0007669"/>
    <property type="project" value="TreeGrafter"/>
</dbReference>
<feature type="domain" description="AB hydrolase-1" evidence="1">
    <location>
        <begin position="231"/>
        <end position="363"/>
    </location>
</feature>
<dbReference type="Proteomes" id="UP000492821">
    <property type="component" value="Unassembled WGS sequence"/>
</dbReference>
<reference evidence="3" key="1">
    <citation type="journal article" date="2013" name="Genetics">
        <title>The draft genome and transcriptome of Panagrellus redivivus are shaped by the harsh demands of a free-living lifestyle.</title>
        <authorList>
            <person name="Srinivasan J."/>
            <person name="Dillman A.R."/>
            <person name="Macchietto M.G."/>
            <person name="Heikkinen L."/>
            <person name="Lakso M."/>
            <person name="Fracchia K.M."/>
            <person name="Antoshechkin I."/>
            <person name="Mortazavi A."/>
            <person name="Wong G."/>
            <person name="Sternberg P.W."/>
        </authorList>
    </citation>
    <scope>NUCLEOTIDE SEQUENCE [LARGE SCALE GENOMIC DNA]</scope>
    <source>
        <strain evidence="3">MT8872</strain>
    </source>
</reference>
<dbReference type="Pfam" id="PF00561">
    <property type="entry name" value="Abhydrolase_1"/>
    <property type="match status" value="1"/>
</dbReference>
<dbReference type="PANTHER" id="PTHR12277">
    <property type="entry name" value="ALPHA/BETA HYDROLASE DOMAIN-CONTAINING PROTEIN"/>
    <property type="match status" value="1"/>
</dbReference>
<evidence type="ECO:0000259" key="2">
    <source>
        <dbReference type="Pfam" id="PF22990"/>
    </source>
</evidence>
<feature type="domain" description="Phosphatidylserine Lipase ABHD16 N-terminal" evidence="2">
    <location>
        <begin position="12"/>
        <end position="131"/>
    </location>
</feature>
<dbReference type="Pfam" id="PF22990">
    <property type="entry name" value="ABHD16_N"/>
    <property type="match status" value="1"/>
</dbReference>
<accession>A0A7E4ZUY8</accession>
<dbReference type="SUPFAM" id="SSF53474">
    <property type="entry name" value="alpha/beta-Hydrolases"/>
    <property type="match status" value="1"/>
</dbReference>
<protein>
    <submittedName>
        <fullName evidence="4">AB hydrolase-1 domain-containing protein</fullName>
    </submittedName>
</protein>
<dbReference type="InterPro" id="IPR029058">
    <property type="entry name" value="AB_hydrolase_fold"/>
</dbReference>
<evidence type="ECO:0000313" key="3">
    <source>
        <dbReference type="Proteomes" id="UP000492821"/>
    </source>
</evidence>
<evidence type="ECO:0000313" key="4">
    <source>
        <dbReference type="WBParaSite" id="Pan_g19140.t1"/>
    </source>
</evidence>
<dbReference type="Gene3D" id="3.40.50.1820">
    <property type="entry name" value="alpha/beta hydrolase"/>
    <property type="match status" value="1"/>
</dbReference>
<dbReference type="AlphaFoldDB" id="A0A7E4ZUY8"/>
<dbReference type="PANTHER" id="PTHR12277:SF72">
    <property type="entry name" value="BAT5L PROTEIN"/>
    <property type="match status" value="1"/>
</dbReference>
<dbReference type="GO" id="GO:0012505">
    <property type="term" value="C:endomembrane system"/>
    <property type="evidence" value="ECO:0007669"/>
    <property type="project" value="TreeGrafter"/>
</dbReference>
<dbReference type="InterPro" id="IPR054518">
    <property type="entry name" value="ABHD16_N"/>
</dbReference>
<dbReference type="GO" id="GO:0047372">
    <property type="term" value="F:monoacylglycerol lipase activity"/>
    <property type="evidence" value="ECO:0007669"/>
    <property type="project" value="TreeGrafter"/>
</dbReference>
<dbReference type="InterPro" id="IPR000073">
    <property type="entry name" value="AB_hydrolase_1"/>
</dbReference>
<keyword evidence="3" id="KW-1185">Reference proteome</keyword>
<reference evidence="4" key="2">
    <citation type="submission" date="2020-10" db="UniProtKB">
        <authorList>
            <consortium name="WormBaseParasite"/>
        </authorList>
    </citation>
    <scope>IDENTIFICATION</scope>
</reference>